<sequence length="378" mass="42154">MAELQPPESTVNAGLVGVAIAPAVPAAVENLSTSLAPKRQRRPSVRLGEIGDQPAATLSYDSQARRVKPWRFHKDYGQASKASKTRPLTNLVNGGECHETLETEERSFAGDGNLDSAVFGNRKAKRRGATKRVRSNWATKFDDGAEGDEKFSGREDDEEEYRDFDPEGSESLLKEQSPVHSVDNVALDLWHGHRRPVRARVSESREHDAVELDAMPDSDSRDRKCRTSADRNLTANRLLDDGVRTWLFGLGLGRYAPVFEIHEVDFEVLPLLTLEDLKDMGINAVGSRRKIYTAIQNLRKGFTVSLGSSFVFCDHCPVDLNLEIGVRKTSVWLAGKFKREAAAPQLKKQFGTQKVGILYYKANEEDKRKSFRNLQGNG</sequence>
<dbReference type="CDD" id="cd09487">
    <property type="entry name" value="SAM_superfamily"/>
    <property type="match status" value="1"/>
</dbReference>
<feature type="compositionally biased region" description="Acidic residues" evidence="2">
    <location>
        <begin position="155"/>
        <end position="168"/>
    </location>
</feature>
<dbReference type="Gene3D" id="1.10.150.50">
    <property type="entry name" value="Transcription Factor, Ets-1"/>
    <property type="match status" value="1"/>
</dbReference>
<keyword evidence="1" id="KW-0677">Repeat</keyword>
<evidence type="ECO:0000256" key="1">
    <source>
        <dbReference type="ARBA" id="ARBA00022737"/>
    </source>
</evidence>
<feature type="domain" description="SAM" evidence="3">
    <location>
        <begin position="241"/>
        <end position="301"/>
    </location>
</feature>
<feature type="region of interest" description="Disordered" evidence="2">
    <location>
        <begin position="140"/>
        <end position="177"/>
    </location>
</feature>
<name>A0ABY9BG28_VITVI</name>
<protein>
    <recommendedName>
        <fullName evidence="3">SAM domain-containing protein</fullName>
    </recommendedName>
</protein>
<dbReference type="PANTHER" id="PTHR10627">
    <property type="entry name" value="SCP160"/>
    <property type="match status" value="1"/>
</dbReference>
<evidence type="ECO:0000313" key="4">
    <source>
        <dbReference type="EMBL" id="WJZ81783.1"/>
    </source>
</evidence>
<dbReference type="PANTHER" id="PTHR10627:SF69">
    <property type="entry name" value="PROTEIN BICAUDAL C"/>
    <property type="match status" value="1"/>
</dbReference>
<keyword evidence="5" id="KW-1185">Reference proteome</keyword>
<dbReference type="Proteomes" id="UP001227230">
    <property type="component" value="Chromosome 1"/>
</dbReference>
<feature type="compositionally biased region" description="Basic and acidic residues" evidence="2">
    <location>
        <begin position="140"/>
        <end position="154"/>
    </location>
</feature>
<dbReference type="SUPFAM" id="SSF47769">
    <property type="entry name" value="SAM/Pointed domain"/>
    <property type="match status" value="1"/>
</dbReference>
<accession>A0ABY9BG28</accession>
<evidence type="ECO:0000313" key="5">
    <source>
        <dbReference type="Proteomes" id="UP001227230"/>
    </source>
</evidence>
<dbReference type="PROSITE" id="PS50105">
    <property type="entry name" value="SAM_DOMAIN"/>
    <property type="match status" value="1"/>
</dbReference>
<evidence type="ECO:0000256" key="2">
    <source>
        <dbReference type="SAM" id="MobiDB-lite"/>
    </source>
</evidence>
<dbReference type="InterPro" id="IPR001660">
    <property type="entry name" value="SAM"/>
</dbReference>
<reference evidence="4 5" key="1">
    <citation type="journal article" date="2023" name="Hortic Res">
        <title>The complete reference genome for grapevine (Vitis vinifera L.) genetics and breeding.</title>
        <authorList>
            <person name="Shi X."/>
            <person name="Cao S."/>
            <person name="Wang X."/>
            <person name="Huang S."/>
            <person name="Wang Y."/>
            <person name="Liu Z."/>
            <person name="Liu W."/>
            <person name="Leng X."/>
            <person name="Peng Y."/>
            <person name="Wang N."/>
            <person name="Wang Y."/>
            <person name="Ma Z."/>
            <person name="Xu X."/>
            <person name="Zhang F."/>
            <person name="Xue H."/>
            <person name="Zhong H."/>
            <person name="Wang Y."/>
            <person name="Zhang K."/>
            <person name="Velt A."/>
            <person name="Avia K."/>
            <person name="Holtgrawe D."/>
            <person name="Grimplet J."/>
            <person name="Matus J.T."/>
            <person name="Ware D."/>
            <person name="Wu X."/>
            <person name="Wang H."/>
            <person name="Liu C."/>
            <person name="Fang Y."/>
            <person name="Rustenholz C."/>
            <person name="Cheng Z."/>
            <person name="Xiao H."/>
            <person name="Zhou Y."/>
        </authorList>
    </citation>
    <scope>NUCLEOTIDE SEQUENCE [LARGE SCALE GENOMIC DNA]</scope>
    <source>
        <strain evidence="5">cv. Pinot noir / PN40024</strain>
        <tissue evidence="4">Leaf</tissue>
    </source>
</reference>
<gene>
    <name evidence="4" type="ORF">VitviT2T_001603</name>
</gene>
<proteinExistence type="predicted"/>
<evidence type="ECO:0000259" key="3">
    <source>
        <dbReference type="PROSITE" id="PS50105"/>
    </source>
</evidence>
<dbReference type="SMART" id="SM00454">
    <property type="entry name" value="SAM"/>
    <property type="match status" value="1"/>
</dbReference>
<organism evidence="4 5">
    <name type="scientific">Vitis vinifera</name>
    <name type="common">Grape</name>
    <dbReference type="NCBI Taxonomy" id="29760"/>
    <lineage>
        <taxon>Eukaryota</taxon>
        <taxon>Viridiplantae</taxon>
        <taxon>Streptophyta</taxon>
        <taxon>Embryophyta</taxon>
        <taxon>Tracheophyta</taxon>
        <taxon>Spermatophyta</taxon>
        <taxon>Magnoliopsida</taxon>
        <taxon>eudicotyledons</taxon>
        <taxon>Gunneridae</taxon>
        <taxon>Pentapetalae</taxon>
        <taxon>rosids</taxon>
        <taxon>Vitales</taxon>
        <taxon>Vitaceae</taxon>
        <taxon>Viteae</taxon>
        <taxon>Vitis</taxon>
    </lineage>
</organism>
<dbReference type="EMBL" id="CP126648">
    <property type="protein sequence ID" value="WJZ81783.1"/>
    <property type="molecule type" value="Genomic_DNA"/>
</dbReference>
<dbReference type="Pfam" id="PF00536">
    <property type="entry name" value="SAM_1"/>
    <property type="match status" value="1"/>
</dbReference>
<dbReference type="InterPro" id="IPR013761">
    <property type="entry name" value="SAM/pointed_sf"/>
</dbReference>